<dbReference type="EMBL" id="UINC01196997">
    <property type="protein sequence ID" value="SVE14260.1"/>
    <property type="molecule type" value="Genomic_DNA"/>
</dbReference>
<dbReference type="InterPro" id="IPR012668">
    <property type="entry name" value="CHP02466"/>
</dbReference>
<dbReference type="Gene3D" id="2.60.120.620">
    <property type="entry name" value="q2cbj1_9rhob like domain"/>
    <property type="match status" value="1"/>
</dbReference>
<organism evidence="1">
    <name type="scientific">marine metagenome</name>
    <dbReference type="NCBI Taxonomy" id="408172"/>
    <lineage>
        <taxon>unclassified sequences</taxon>
        <taxon>metagenomes</taxon>
        <taxon>ecological metagenomes</taxon>
    </lineage>
</organism>
<evidence type="ECO:0000313" key="1">
    <source>
        <dbReference type="EMBL" id="SVE14260.1"/>
    </source>
</evidence>
<protein>
    <submittedName>
        <fullName evidence="1">Uncharacterized protein</fullName>
    </submittedName>
</protein>
<name>A0A383B389_9ZZZZ</name>
<dbReference type="Pfam" id="PF13759">
    <property type="entry name" value="2OG-FeII_Oxy_5"/>
    <property type="match status" value="1"/>
</dbReference>
<accession>A0A383B389</accession>
<proteinExistence type="predicted"/>
<gene>
    <name evidence="1" type="ORF">METZ01_LOCUS467114</name>
</gene>
<reference evidence="1" key="1">
    <citation type="submission" date="2018-05" db="EMBL/GenBank/DDBJ databases">
        <authorList>
            <person name="Lanie J.A."/>
            <person name="Ng W.-L."/>
            <person name="Kazmierczak K.M."/>
            <person name="Andrzejewski T.M."/>
            <person name="Davidsen T.M."/>
            <person name="Wayne K.J."/>
            <person name="Tettelin H."/>
            <person name="Glass J.I."/>
            <person name="Rusch D."/>
            <person name="Podicherti R."/>
            <person name="Tsui H.-C.T."/>
            <person name="Winkler M.E."/>
        </authorList>
    </citation>
    <scope>NUCLEOTIDE SEQUENCE</scope>
</reference>
<dbReference type="AlphaFoldDB" id="A0A383B389"/>
<feature type="non-terminal residue" evidence="1">
    <location>
        <position position="209"/>
    </location>
</feature>
<sequence length="209" mass="23856">MTVNHRVAGSNPARGANEIIMEEIVTKTPHQPVGWLEVKLANLEVERLHSYIGYAEKNPIDRNSTLAGNISKSLDLIDDDNWFFHTVLVPLIEEYQTQFPEYARRVGVLTEDAPFCMNSFWVNFQKENEFNPIHNHSGVFSFAIWIKIPTNWREQHKIPISANSNSPGASNFEFSFTDMLGAITQNTFLLDKEAEGRMLFFPSGLMHNV</sequence>